<sequence>MTKPLATTFRKPFKEQVAAFRLRLGDLVPTARWDDIERDAHDRAFMVAGATRTDLLADLAEAVDKAIADGTGFETFKRDFRAIVAKHGWHGWTGEGTEQGEAWRMRTIYRTNMRVSYMAGRHAQLTEGGFKYWIYRHGGSIEPRLQHLGWDRLVLEADHEFWRTHYPPNGWGCSCRVVGARSKEAAKRRGGDPGKALGEGWQNRDPRTGAPKGVGKGWDYAPGSSVGDTVLALRDKLDLLPAQPSVDLIQDWLLNGPFEHWLKEPQGNWPLVRLSKQDAQSIGAPREVADLAADVALRQMRQHPDLTIADFARAQVTVLNATHRVKDGPNSLVFVRAIPDTDGHILVVRVNETASGLSITDLRRLSREAAEQDRELQRLLRQEE</sequence>
<accession>A0ABY2X374</accession>
<evidence type="ECO:0000313" key="3">
    <source>
        <dbReference type="EMBL" id="TMV09827.1"/>
    </source>
</evidence>
<organism evidence="3 4">
    <name type="scientific">Ruegeria sediminis</name>
    <dbReference type="NCBI Taxonomy" id="2583820"/>
    <lineage>
        <taxon>Bacteria</taxon>
        <taxon>Pseudomonadati</taxon>
        <taxon>Pseudomonadota</taxon>
        <taxon>Alphaproteobacteria</taxon>
        <taxon>Rhodobacterales</taxon>
        <taxon>Roseobacteraceae</taxon>
        <taxon>Ruegeria</taxon>
    </lineage>
</organism>
<feature type="region of interest" description="Disordered" evidence="1">
    <location>
        <begin position="186"/>
        <end position="219"/>
    </location>
</feature>
<proteinExistence type="predicted"/>
<keyword evidence="4" id="KW-1185">Reference proteome</keyword>
<name>A0ABY2X374_9RHOB</name>
<dbReference type="EMBL" id="VCPD01000001">
    <property type="protein sequence ID" value="TMV09827.1"/>
    <property type="molecule type" value="Genomic_DNA"/>
</dbReference>
<protein>
    <submittedName>
        <fullName evidence="3">Virion morphogenesis protein</fullName>
    </submittedName>
</protein>
<comment type="caution">
    <text evidence="3">The sequence shown here is derived from an EMBL/GenBank/DDBJ whole genome shotgun (WGS) entry which is preliminary data.</text>
</comment>
<dbReference type="Pfam" id="PF04233">
    <property type="entry name" value="Phage_Mu_F"/>
    <property type="match status" value="1"/>
</dbReference>
<gene>
    <name evidence="3" type="ORF">FGK63_01795</name>
</gene>
<dbReference type="Proteomes" id="UP001193035">
    <property type="component" value="Unassembled WGS sequence"/>
</dbReference>
<evidence type="ECO:0000256" key="1">
    <source>
        <dbReference type="SAM" id="MobiDB-lite"/>
    </source>
</evidence>
<feature type="domain" description="Phage head morphogenesis" evidence="2">
    <location>
        <begin position="59"/>
        <end position="177"/>
    </location>
</feature>
<reference evidence="3 4" key="1">
    <citation type="submission" date="2019-05" db="EMBL/GenBank/DDBJ databases">
        <title>Ruegeria sp. nov., isolated from tidal flat.</title>
        <authorList>
            <person name="Kim W."/>
        </authorList>
    </citation>
    <scope>NUCLEOTIDE SEQUENCE [LARGE SCALE GENOMIC DNA]</scope>
    <source>
        <strain evidence="3 4">CAU 1488</strain>
    </source>
</reference>
<evidence type="ECO:0000313" key="4">
    <source>
        <dbReference type="Proteomes" id="UP001193035"/>
    </source>
</evidence>
<dbReference type="InterPro" id="IPR006528">
    <property type="entry name" value="Phage_head_morphogenesis_dom"/>
</dbReference>
<dbReference type="RefSeq" id="WP_138839886.1">
    <property type="nucleotide sequence ID" value="NZ_VCPD01000001.1"/>
</dbReference>
<evidence type="ECO:0000259" key="2">
    <source>
        <dbReference type="Pfam" id="PF04233"/>
    </source>
</evidence>